<accession>A0A1N7RTG1</accession>
<evidence type="ECO:0000313" key="1">
    <source>
        <dbReference type="EMBL" id="SIT38409.1"/>
    </source>
</evidence>
<keyword evidence="2" id="KW-1185">Reference proteome</keyword>
<dbReference type="Proteomes" id="UP000195569">
    <property type="component" value="Unassembled WGS sequence"/>
</dbReference>
<protein>
    <submittedName>
        <fullName evidence="1">Uncharacterized protein</fullName>
    </submittedName>
</protein>
<dbReference type="AlphaFoldDB" id="A0A1N7RTG1"/>
<proteinExistence type="predicted"/>
<name>A0A1N7RTG1_9BURK</name>
<reference evidence="1" key="1">
    <citation type="submission" date="2016-12" db="EMBL/GenBank/DDBJ databases">
        <authorList>
            <person name="Moulin L."/>
        </authorList>
    </citation>
    <scope>NUCLEOTIDE SEQUENCE [LARGE SCALE GENOMIC DNA]</scope>
    <source>
        <strain evidence="1">STM 7183</strain>
    </source>
</reference>
<organism evidence="1 2">
    <name type="scientific">Paraburkholderia piptadeniae</name>
    <dbReference type="NCBI Taxonomy" id="1701573"/>
    <lineage>
        <taxon>Bacteria</taxon>
        <taxon>Pseudomonadati</taxon>
        <taxon>Pseudomonadota</taxon>
        <taxon>Betaproteobacteria</taxon>
        <taxon>Burkholderiales</taxon>
        <taxon>Burkholderiaceae</taxon>
        <taxon>Paraburkholderia</taxon>
    </lineage>
</organism>
<comment type="caution">
    <text evidence="1">The sequence shown here is derived from an EMBL/GenBank/DDBJ whole genome shotgun (WGS) entry which is preliminary data.</text>
</comment>
<dbReference type="EMBL" id="CYGY02000017">
    <property type="protein sequence ID" value="SIT38409.1"/>
    <property type="molecule type" value="Genomic_DNA"/>
</dbReference>
<evidence type="ECO:0000313" key="2">
    <source>
        <dbReference type="Proteomes" id="UP000195569"/>
    </source>
</evidence>
<sequence>MMRLMLGIARSSAYETCPKIALKTLTGIGATPKTPSRYRLRAKLDQIEPMAVRMQRACRRRAIRACYAFEVQIARR</sequence>
<gene>
    <name evidence="1" type="ORF">BN2476_170116</name>
</gene>